<comment type="caution">
    <text evidence="1">The sequence shown here is derived from an EMBL/GenBank/DDBJ whole genome shotgun (WGS) entry which is preliminary data.</text>
</comment>
<reference evidence="1 2" key="1">
    <citation type="journal article" date="2019" name="Int. J. Syst. Evol. Microbiol.">
        <title>The Global Catalogue of Microorganisms (GCM) 10K type strain sequencing project: providing services to taxonomists for standard genome sequencing and annotation.</title>
        <authorList>
            <consortium name="The Broad Institute Genomics Platform"/>
            <consortium name="The Broad Institute Genome Sequencing Center for Infectious Disease"/>
            <person name="Wu L."/>
            <person name="Ma J."/>
        </authorList>
    </citation>
    <scope>NUCLEOTIDE SEQUENCE [LARGE SCALE GENOMIC DNA]</scope>
    <source>
        <strain evidence="1 2">Y73</strain>
    </source>
</reference>
<evidence type="ECO:0000313" key="2">
    <source>
        <dbReference type="Proteomes" id="UP001596333"/>
    </source>
</evidence>
<accession>A0ABD5UME8</accession>
<evidence type="ECO:0000313" key="1">
    <source>
        <dbReference type="EMBL" id="MFC6888447.1"/>
    </source>
</evidence>
<sequence>MTVRPYAVNPSEEDLSNYPMHSAYERVFTDYELFVLTGLLNSIPFDYLMRTKVDSHIVQYKFNESQLPRLTKGDDWFYYISERAAKLNCYGDEFADLRKRLGDIDPVTDEQHRRQLRAEIDAAAFCAYGLNRRDVQFILDDFHQVSSPRMMDNQYFDLVFEKFDLLMEEGPHP</sequence>
<organism evidence="1 2">
    <name type="scientific">Halorubrum trueperi</name>
    <dbReference type="NCBI Taxonomy" id="2004704"/>
    <lineage>
        <taxon>Archaea</taxon>
        <taxon>Methanobacteriati</taxon>
        <taxon>Methanobacteriota</taxon>
        <taxon>Stenosarchaea group</taxon>
        <taxon>Halobacteria</taxon>
        <taxon>Halobacteriales</taxon>
        <taxon>Haloferacaceae</taxon>
        <taxon>Halorubrum</taxon>
    </lineage>
</organism>
<keyword evidence="2" id="KW-1185">Reference proteome</keyword>
<dbReference type="AlphaFoldDB" id="A0ABD5UME8"/>
<dbReference type="RefSeq" id="WP_379765433.1">
    <property type="nucleotide sequence ID" value="NZ_JBHSXI010000004.1"/>
</dbReference>
<dbReference type="EMBL" id="JBHSXI010000004">
    <property type="protein sequence ID" value="MFC6888447.1"/>
    <property type="molecule type" value="Genomic_DNA"/>
</dbReference>
<name>A0ABD5UME8_9EURY</name>
<gene>
    <name evidence="1" type="ORF">ACFQEY_05230</name>
</gene>
<proteinExistence type="predicted"/>
<dbReference type="Proteomes" id="UP001596333">
    <property type="component" value="Unassembled WGS sequence"/>
</dbReference>
<protein>
    <submittedName>
        <fullName evidence="1">Uncharacterized protein</fullName>
    </submittedName>
</protein>